<feature type="transmembrane region" description="Helical" evidence="14">
    <location>
        <begin position="54"/>
        <end position="72"/>
    </location>
</feature>
<dbReference type="GO" id="GO:0060170">
    <property type="term" value="C:ciliary membrane"/>
    <property type="evidence" value="ECO:0007669"/>
    <property type="project" value="UniProtKB-SubCell"/>
</dbReference>
<dbReference type="PRINTS" id="PR01433">
    <property type="entry name" value="POLYCYSTIN2"/>
</dbReference>
<dbReference type="PROSITE" id="PS00018">
    <property type="entry name" value="EF_HAND_1"/>
    <property type="match status" value="1"/>
</dbReference>
<comment type="subcellular location">
    <subcellularLocation>
        <location evidence="1">Cell projection</location>
        <location evidence="1">Cilium membrane</location>
        <topology evidence="1">Multi-pass membrane protein</topology>
    </subcellularLocation>
    <subcellularLocation>
        <location evidence="2">Cytoplasmic vesicle</location>
    </subcellularLocation>
</comment>
<dbReference type="InterPro" id="IPR003915">
    <property type="entry name" value="PKD_2"/>
</dbReference>
<evidence type="ECO:0000256" key="2">
    <source>
        <dbReference type="ARBA" id="ARBA00004541"/>
    </source>
</evidence>
<dbReference type="InterPro" id="IPR018247">
    <property type="entry name" value="EF_Hand_1_Ca_BS"/>
</dbReference>
<evidence type="ECO:0000313" key="17">
    <source>
        <dbReference type="Proteomes" id="UP000054408"/>
    </source>
</evidence>
<dbReference type="PROSITE" id="PS50222">
    <property type="entry name" value="EF_HAND_2"/>
    <property type="match status" value="1"/>
</dbReference>
<dbReference type="InterPro" id="IPR011992">
    <property type="entry name" value="EF-hand-dom_pair"/>
</dbReference>
<evidence type="ECO:0000256" key="11">
    <source>
        <dbReference type="ARBA" id="ARBA00023303"/>
    </source>
</evidence>
<organism evidence="16 17">
    <name type="scientific">Thecamonas trahens ATCC 50062</name>
    <dbReference type="NCBI Taxonomy" id="461836"/>
    <lineage>
        <taxon>Eukaryota</taxon>
        <taxon>Apusozoa</taxon>
        <taxon>Apusomonadida</taxon>
        <taxon>Apusomonadidae</taxon>
        <taxon>Thecamonas</taxon>
    </lineage>
</organism>
<feature type="transmembrane region" description="Helical" evidence="14">
    <location>
        <begin position="316"/>
        <end position="334"/>
    </location>
</feature>
<dbReference type="RefSeq" id="XP_013759019.1">
    <property type="nucleotide sequence ID" value="XM_013903565.1"/>
</dbReference>
<keyword evidence="11" id="KW-0407">Ion channel</keyword>
<keyword evidence="4" id="KW-0109">Calcium transport</keyword>
<dbReference type="GO" id="GO:0005262">
    <property type="term" value="F:calcium channel activity"/>
    <property type="evidence" value="ECO:0007669"/>
    <property type="project" value="UniProtKB-KW"/>
</dbReference>
<comment type="similarity">
    <text evidence="3">Belongs to the polycystin family.</text>
</comment>
<dbReference type="Gene3D" id="1.20.120.350">
    <property type="entry name" value="Voltage-gated potassium channels. Chain C"/>
    <property type="match status" value="1"/>
</dbReference>
<feature type="domain" description="EF-hand" evidence="15">
    <location>
        <begin position="562"/>
        <end position="597"/>
    </location>
</feature>
<proteinExistence type="inferred from homology"/>
<dbReference type="InterPro" id="IPR027359">
    <property type="entry name" value="Volt_channel_dom_sf"/>
</dbReference>
<feature type="transmembrane region" description="Helical" evidence="14">
    <location>
        <begin position="434"/>
        <end position="456"/>
    </location>
</feature>
<dbReference type="PANTHER" id="PTHR10877:SF183">
    <property type="entry name" value="AT14535P-RELATED"/>
    <property type="match status" value="1"/>
</dbReference>
<evidence type="ECO:0000256" key="7">
    <source>
        <dbReference type="ARBA" id="ARBA00022989"/>
    </source>
</evidence>
<dbReference type="Pfam" id="PF20519">
    <property type="entry name" value="Polycystin_dom"/>
    <property type="match status" value="1"/>
</dbReference>
<keyword evidence="11" id="KW-0813">Transport</keyword>
<evidence type="ECO:0000256" key="6">
    <source>
        <dbReference type="ARBA" id="ARBA00022837"/>
    </source>
</evidence>
<evidence type="ECO:0000256" key="14">
    <source>
        <dbReference type="SAM" id="Phobius"/>
    </source>
</evidence>
<dbReference type="Proteomes" id="UP000054408">
    <property type="component" value="Unassembled WGS sequence"/>
</dbReference>
<dbReference type="AlphaFoldDB" id="A0A0L0D6M8"/>
<keyword evidence="4" id="KW-0107">Calcium channel</keyword>
<dbReference type="OrthoDB" id="444119at2759"/>
<keyword evidence="9" id="KW-0325">Glycoprotein</keyword>
<gene>
    <name evidence="16" type="ORF">AMSG_04238</name>
</gene>
<feature type="transmembrane region" description="Helical" evidence="14">
    <location>
        <begin position="346"/>
        <end position="370"/>
    </location>
</feature>
<evidence type="ECO:0000256" key="3">
    <source>
        <dbReference type="ARBA" id="ARBA00007200"/>
    </source>
</evidence>
<dbReference type="InterPro" id="IPR013122">
    <property type="entry name" value="PKD1_2_channel"/>
</dbReference>
<feature type="transmembrane region" description="Helical" evidence="14">
    <location>
        <begin position="390"/>
        <end position="414"/>
    </location>
</feature>
<name>A0A0L0D6M8_THETB</name>
<feature type="transmembrane region" description="Helical" evidence="14">
    <location>
        <begin position="496"/>
        <end position="518"/>
    </location>
</feature>
<accession>A0A0L0D6M8</accession>
<feature type="disulfide bond" evidence="13">
    <location>
        <begin position="172"/>
        <end position="185"/>
    </location>
</feature>
<dbReference type="PANTHER" id="PTHR10877">
    <property type="entry name" value="POLYCYSTIN FAMILY MEMBER"/>
    <property type="match status" value="1"/>
</dbReference>
<evidence type="ECO:0000259" key="15">
    <source>
        <dbReference type="PROSITE" id="PS50222"/>
    </source>
</evidence>
<dbReference type="GO" id="GO:0005509">
    <property type="term" value="F:calcium ion binding"/>
    <property type="evidence" value="ECO:0007669"/>
    <property type="project" value="InterPro"/>
</dbReference>
<dbReference type="InterPro" id="IPR002048">
    <property type="entry name" value="EF_hand_dom"/>
</dbReference>
<dbReference type="OMA" id="QHENEDF"/>
<evidence type="ECO:0000256" key="4">
    <source>
        <dbReference type="ARBA" id="ARBA00022673"/>
    </source>
</evidence>
<evidence type="ECO:0000313" key="16">
    <source>
        <dbReference type="EMBL" id="KNC48004.1"/>
    </source>
</evidence>
<keyword evidence="5 14" id="KW-0812">Transmembrane</keyword>
<evidence type="ECO:0000256" key="13">
    <source>
        <dbReference type="PIRSR" id="PIRSR603915-2"/>
    </source>
</evidence>
<keyword evidence="8 14" id="KW-0472">Membrane</keyword>
<keyword evidence="7 14" id="KW-1133">Transmembrane helix</keyword>
<evidence type="ECO:0000256" key="1">
    <source>
        <dbReference type="ARBA" id="ARBA00004272"/>
    </source>
</evidence>
<keyword evidence="12" id="KW-0968">Cytoplasmic vesicle</keyword>
<evidence type="ECO:0000256" key="9">
    <source>
        <dbReference type="ARBA" id="ARBA00023180"/>
    </source>
</evidence>
<dbReference type="InterPro" id="IPR046791">
    <property type="entry name" value="Polycystin_dom"/>
</dbReference>
<keyword evidence="11" id="KW-0406">Ion transport</keyword>
<evidence type="ECO:0000256" key="10">
    <source>
        <dbReference type="ARBA" id="ARBA00023273"/>
    </source>
</evidence>
<dbReference type="Gene3D" id="1.10.287.70">
    <property type="match status" value="1"/>
</dbReference>
<dbReference type="InterPro" id="IPR051223">
    <property type="entry name" value="Polycystin"/>
</dbReference>
<dbReference type="Pfam" id="PF08016">
    <property type="entry name" value="PKD_channel"/>
    <property type="match status" value="1"/>
</dbReference>
<dbReference type="GO" id="GO:0031410">
    <property type="term" value="C:cytoplasmic vesicle"/>
    <property type="evidence" value="ECO:0007669"/>
    <property type="project" value="UniProtKB-SubCell"/>
</dbReference>
<evidence type="ECO:0000256" key="8">
    <source>
        <dbReference type="ARBA" id="ARBA00023136"/>
    </source>
</evidence>
<dbReference type="EMBL" id="GL349449">
    <property type="protein sequence ID" value="KNC48004.1"/>
    <property type="molecule type" value="Genomic_DNA"/>
</dbReference>
<dbReference type="eggNOG" id="KOG3599">
    <property type="taxonomic scope" value="Eukaryota"/>
</dbReference>
<keyword evidence="17" id="KW-1185">Reference proteome</keyword>
<reference evidence="16 17" key="1">
    <citation type="submission" date="2010-05" db="EMBL/GenBank/DDBJ databases">
        <title>The Genome Sequence of Thecamonas trahens ATCC 50062.</title>
        <authorList>
            <consortium name="The Broad Institute Genome Sequencing Platform"/>
            <person name="Russ C."/>
            <person name="Cuomo C."/>
            <person name="Shea T."/>
            <person name="Young S.K."/>
            <person name="Zeng Q."/>
            <person name="Koehrsen M."/>
            <person name="Haas B."/>
            <person name="Borodovsky M."/>
            <person name="Guigo R."/>
            <person name="Alvarado L."/>
            <person name="Berlin A."/>
            <person name="Bochicchio J."/>
            <person name="Borenstein D."/>
            <person name="Chapman S."/>
            <person name="Chen Z."/>
            <person name="Freedman E."/>
            <person name="Gellesch M."/>
            <person name="Goldberg J."/>
            <person name="Griggs A."/>
            <person name="Gujja S."/>
            <person name="Heilman E."/>
            <person name="Heiman D."/>
            <person name="Hepburn T."/>
            <person name="Howarth C."/>
            <person name="Jen D."/>
            <person name="Larson L."/>
            <person name="Mehta T."/>
            <person name="Park D."/>
            <person name="Pearson M."/>
            <person name="Roberts A."/>
            <person name="Saif S."/>
            <person name="Shenoy N."/>
            <person name="Sisk P."/>
            <person name="Stolte C."/>
            <person name="Sykes S."/>
            <person name="Thomson T."/>
            <person name="Walk T."/>
            <person name="White J."/>
            <person name="Yandava C."/>
            <person name="Burger G."/>
            <person name="Gray M.W."/>
            <person name="Holland P.W.H."/>
            <person name="King N."/>
            <person name="Lang F.B.F."/>
            <person name="Roger A.J."/>
            <person name="Ruiz-Trillo I."/>
            <person name="Lander E."/>
            <person name="Nusbaum C."/>
        </authorList>
    </citation>
    <scope>NUCLEOTIDE SEQUENCE [LARGE SCALE GENOMIC DNA]</scope>
    <source>
        <strain evidence="16 17">ATCC 50062</strain>
    </source>
</reference>
<keyword evidence="6" id="KW-0106">Calcium</keyword>
<protein>
    <recommendedName>
        <fullName evidence="15">EF-hand domain-containing protein</fullName>
    </recommendedName>
</protein>
<dbReference type="GeneID" id="25563790"/>
<dbReference type="SUPFAM" id="SSF47473">
    <property type="entry name" value="EF-hand"/>
    <property type="match status" value="1"/>
</dbReference>
<keyword evidence="10" id="KW-0966">Cell projection</keyword>
<evidence type="ECO:0000256" key="12">
    <source>
        <dbReference type="ARBA" id="ARBA00023329"/>
    </source>
</evidence>
<evidence type="ECO:0000256" key="5">
    <source>
        <dbReference type="ARBA" id="ARBA00022692"/>
    </source>
</evidence>
<sequence length="669" mass="76107">MARKKRSSSVESSSEGSAYTYDYETADAESGSGYSGGYRSNKTMMQLLKENKRAITKYTFYILFLAVLVVVVNNTRASWLTYEFNERLRERFELRAYSIDDVEVTLDEQRDAKQMYIYMRDYLLPGVYETTNGAAPNTSPKTTTNEFGTILQNLRRVGAPRIRQLRMKKDTCDIKKRFQSFVDTCVGPFEKKKQDKAPYGPGGVFTYSAAEDEKVLWIERRVYTSGGFLVTLGPDLASSVSNVTYLMENGFVDVQTRLIDFRMAWYNPYLDTVSVVTIAWEFLASGGARPFSSFHTVELNGFGADRSAAFEITFEIFLWIMTAIFIALQIYSLIRQGKKYFRSGWNWVNVVLVILLLLTIAFRVATVALVEDFEFVVSDSQYVDFSKIEFASLNVRRCLAILIVMMFFRMFEFLETNTKLNQLLRTMQESGSDLALFLIVILIVIFAFVFSAQLLFAESVEGFARFSFTLSRLFRFALGDFDYSELTRADFSLGPLFFYAFIIIVYLVLINLGLAIILSAHEKVMSSVEEQRWAGADPGPLTEAWIIVKNKFRSVAGLKPVRVVSARQKAFSEADANQDGLLSAKELNNFIKKHPDRAPDLLGIDNAKQLMERYDPRNPVAFNREEARAFFSVLDERRQLLVLHEKIVHLADALGVDQPDDVVVSTSSS</sequence>